<dbReference type="EMBL" id="BARS01004133">
    <property type="protein sequence ID" value="GAF73521.1"/>
    <property type="molecule type" value="Genomic_DNA"/>
</dbReference>
<name>X0SEJ2_9ZZZZ</name>
<reference evidence="1" key="1">
    <citation type="journal article" date="2014" name="Front. Microbiol.">
        <title>High frequency of phylogenetically diverse reductive dehalogenase-homologous genes in deep subseafloor sedimentary metagenomes.</title>
        <authorList>
            <person name="Kawai M."/>
            <person name="Futagami T."/>
            <person name="Toyoda A."/>
            <person name="Takaki Y."/>
            <person name="Nishi S."/>
            <person name="Hori S."/>
            <person name="Arai W."/>
            <person name="Tsubouchi T."/>
            <person name="Morono Y."/>
            <person name="Uchiyama I."/>
            <person name="Ito T."/>
            <person name="Fujiyama A."/>
            <person name="Inagaki F."/>
            <person name="Takami H."/>
        </authorList>
    </citation>
    <scope>NUCLEOTIDE SEQUENCE</scope>
    <source>
        <strain evidence="1">Expedition CK06-06</strain>
    </source>
</reference>
<gene>
    <name evidence="1" type="ORF">S01H1_08055</name>
</gene>
<accession>X0SEJ2</accession>
<dbReference type="AlphaFoldDB" id="X0SEJ2"/>
<sequence length="42" mass="4780">QVARFRQSARKLAEMLLDREKLAAKAVVWLESLAEVDHAESL</sequence>
<comment type="caution">
    <text evidence="1">The sequence shown here is derived from an EMBL/GenBank/DDBJ whole genome shotgun (WGS) entry which is preliminary data.</text>
</comment>
<protein>
    <submittedName>
        <fullName evidence="1">Uncharacterized protein</fullName>
    </submittedName>
</protein>
<proteinExistence type="predicted"/>
<feature type="non-terminal residue" evidence="1">
    <location>
        <position position="1"/>
    </location>
</feature>
<evidence type="ECO:0000313" key="1">
    <source>
        <dbReference type="EMBL" id="GAF73521.1"/>
    </source>
</evidence>
<organism evidence="1">
    <name type="scientific">marine sediment metagenome</name>
    <dbReference type="NCBI Taxonomy" id="412755"/>
    <lineage>
        <taxon>unclassified sequences</taxon>
        <taxon>metagenomes</taxon>
        <taxon>ecological metagenomes</taxon>
    </lineage>
</organism>